<dbReference type="Proteomes" id="UP000729402">
    <property type="component" value="Unassembled WGS sequence"/>
</dbReference>
<name>A0A8J5SYX7_ZIZPA</name>
<sequence>MSASKQGGGRPAAAGDRPAALDLATPALDPGEGVADPAMAEGGQPPMVTVPSPHGDSATGKGEEEAVGDEKEKMGLAGGGSPAMEATAAPAAGERRGKGGEPSALIPYRKW</sequence>
<dbReference type="EMBL" id="JAAALK010000085">
    <property type="protein sequence ID" value="KAG8083576.1"/>
    <property type="molecule type" value="Genomic_DNA"/>
</dbReference>
<dbReference type="AlphaFoldDB" id="A0A8J5SYX7"/>
<reference evidence="2" key="1">
    <citation type="journal article" date="2021" name="bioRxiv">
        <title>Whole Genome Assembly and Annotation of Northern Wild Rice, Zizania palustris L., Supports a Whole Genome Duplication in the Zizania Genus.</title>
        <authorList>
            <person name="Haas M."/>
            <person name="Kono T."/>
            <person name="Macchietto M."/>
            <person name="Millas R."/>
            <person name="McGilp L."/>
            <person name="Shao M."/>
            <person name="Duquette J."/>
            <person name="Hirsch C.N."/>
            <person name="Kimball J."/>
        </authorList>
    </citation>
    <scope>NUCLEOTIDE SEQUENCE</scope>
    <source>
        <tissue evidence="2">Fresh leaf tissue</tissue>
    </source>
</reference>
<feature type="region of interest" description="Disordered" evidence="1">
    <location>
        <begin position="1"/>
        <end position="111"/>
    </location>
</feature>
<accession>A0A8J5SYX7</accession>
<gene>
    <name evidence="2" type="ORF">GUJ93_ZPchr0015g6789</name>
</gene>
<keyword evidence="3" id="KW-1185">Reference proteome</keyword>
<comment type="caution">
    <text evidence="2">The sequence shown here is derived from an EMBL/GenBank/DDBJ whole genome shotgun (WGS) entry which is preliminary data.</text>
</comment>
<evidence type="ECO:0000256" key="1">
    <source>
        <dbReference type="SAM" id="MobiDB-lite"/>
    </source>
</evidence>
<evidence type="ECO:0000313" key="3">
    <source>
        <dbReference type="Proteomes" id="UP000729402"/>
    </source>
</evidence>
<feature type="compositionally biased region" description="Low complexity" evidence="1">
    <location>
        <begin position="11"/>
        <end position="30"/>
    </location>
</feature>
<reference evidence="2" key="2">
    <citation type="submission" date="2021-02" db="EMBL/GenBank/DDBJ databases">
        <authorList>
            <person name="Kimball J.A."/>
            <person name="Haas M.W."/>
            <person name="Macchietto M."/>
            <person name="Kono T."/>
            <person name="Duquette J."/>
            <person name="Shao M."/>
        </authorList>
    </citation>
    <scope>NUCLEOTIDE SEQUENCE</scope>
    <source>
        <tissue evidence="2">Fresh leaf tissue</tissue>
    </source>
</reference>
<protein>
    <submittedName>
        <fullName evidence="2">Uncharacterized protein</fullName>
    </submittedName>
</protein>
<feature type="compositionally biased region" description="Basic and acidic residues" evidence="1">
    <location>
        <begin position="61"/>
        <end position="74"/>
    </location>
</feature>
<feature type="compositionally biased region" description="Low complexity" evidence="1">
    <location>
        <begin position="82"/>
        <end position="92"/>
    </location>
</feature>
<organism evidence="2 3">
    <name type="scientific">Zizania palustris</name>
    <name type="common">Northern wild rice</name>
    <dbReference type="NCBI Taxonomy" id="103762"/>
    <lineage>
        <taxon>Eukaryota</taxon>
        <taxon>Viridiplantae</taxon>
        <taxon>Streptophyta</taxon>
        <taxon>Embryophyta</taxon>
        <taxon>Tracheophyta</taxon>
        <taxon>Spermatophyta</taxon>
        <taxon>Magnoliopsida</taxon>
        <taxon>Liliopsida</taxon>
        <taxon>Poales</taxon>
        <taxon>Poaceae</taxon>
        <taxon>BOP clade</taxon>
        <taxon>Oryzoideae</taxon>
        <taxon>Oryzeae</taxon>
        <taxon>Zizaniinae</taxon>
        <taxon>Zizania</taxon>
    </lineage>
</organism>
<evidence type="ECO:0000313" key="2">
    <source>
        <dbReference type="EMBL" id="KAG8083576.1"/>
    </source>
</evidence>
<proteinExistence type="predicted"/>
<feature type="compositionally biased region" description="Gly residues" evidence="1">
    <location>
        <begin position="1"/>
        <end position="10"/>
    </location>
</feature>